<dbReference type="InterPro" id="IPR013083">
    <property type="entry name" value="Znf_RING/FYVE/PHD"/>
</dbReference>
<organism evidence="15 16">
    <name type="scientific">Trifolium subterraneum</name>
    <name type="common">Subterranean clover</name>
    <dbReference type="NCBI Taxonomy" id="3900"/>
    <lineage>
        <taxon>Eukaryota</taxon>
        <taxon>Viridiplantae</taxon>
        <taxon>Streptophyta</taxon>
        <taxon>Embryophyta</taxon>
        <taxon>Tracheophyta</taxon>
        <taxon>Spermatophyta</taxon>
        <taxon>Magnoliopsida</taxon>
        <taxon>eudicotyledons</taxon>
        <taxon>Gunneridae</taxon>
        <taxon>Pentapetalae</taxon>
        <taxon>rosids</taxon>
        <taxon>fabids</taxon>
        <taxon>Fabales</taxon>
        <taxon>Fabaceae</taxon>
        <taxon>Papilionoideae</taxon>
        <taxon>50 kb inversion clade</taxon>
        <taxon>NPAAA clade</taxon>
        <taxon>Hologalegina</taxon>
        <taxon>IRL clade</taxon>
        <taxon>Trifolieae</taxon>
        <taxon>Trifolium</taxon>
    </lineage>
</organism>
<dbReference type="Proteomes" id="UP000242715">
    <property type="component" value="Unassembled WGS sequence"/>
</dbReference>
<comment type="catalytic activity">
    <reaction evidence="1">
        <text>S-ubiquitinyl-[E2 ubiquitin-conjugating enzyme]-L-cysteine + [acceptor protein]-L-lysine = [E2 ubiquitin-conjugating enzyme]-L-cysteine + N(6)-ubiquitinyl-[acceptor protein]-L-lysine.</text>
        <dbReference type="EC" id="2.3.2.27"/>
    </reaction>
</comment>
<evidence type="ECO:0000313" key="16">
    <source>
        <dbReference type="Proteomes" id="UP000242715"/>
    </source>
</evidence>
<dbReference type="OrthoDB" id="8062037at2759"/>
<accession>A0A2Z6NY80</accession>
<dbReference type="Gene3D" id="3.30.40.10">
    <property type="entry name" value="Zinc/RING finger domain, C3HC4 (zinc finger)"/>
    <property type="match status" value="1"/>
</dbReference>
<evidence type="ECO:0000256" key="4">
    <source>
        <dbReference type="ARBA" id="ARBA00022679"/>
    </source>
</evidence>
<evidence type="ECO:0000256" key="9">
    <source>
        <dbReference type="ARBA" id="ARBA00022989"/>
    </source>
</evidence>
<evidence type="ECO:0000256" key="11">
    <source>
        <dbReference type="ARBA" id="ARBA00024209"/>
    </source>
</evidence>
<name>A0A2Z6NY80_TRISU</name>
<evidence type="ECO:0000256" key="8">
    <source>
        <dbReference type="ARBA" id="ARBA00022833"/>
    </source>
</evidence>
<dbReference type="InterPro" id="IPR001841">
    <property type="entry name" value="Znf_RING"/>
</dbReference>
<dbReference type="PROSITE" id="PS50089">
    <property type="entry name" value="ZF_RING_2"/>
    <property type="match status" value="1"/>
</dbReference>
<keyword evidence="8" id="KW-0862">Zinc</keyword>
<feature type="transmembrane region" description="Helical" evidence="13">
    <location>
        <begin position="62"/>
        <end position="83"/>
    </location>
</feature>
<keyword evidence="5 13" id="KW-0812">Transmembrane</keyword>
<evidence type="ECO:0000259" key="14">
    <source>
        <dbReference type="PROSITE" id="PS50089"/>
    </source>
</evidence>
<dbReference type="SUPFAM" id="SSF57850">
    <property type="entry name" value="RING/U-box"/>
    <property type="match status" value="1"/>
</dbReference>
<keyword evidence="16" id="KW-1185">Reference proteome</keyword>
<dbReference type="EC" id="2.3.2.27" evidence="3"/>
<dbReference type="PANTHER" id="PTHR46905:SF9">
    <property type="entry name" value="RING-TYPE E3 UBIQUITIN TRANSFERASE"/>
    <property type="match status" value="1"/>
</dbReference>
<dbReference type="FunFam" id="3.30.40.10:FF:000632">
    <property type="entry name" value="RING-H2 finger protein ATL73"/>
    <property type="match status" value="1"/>
</dbReference>
<dbReference type="GO" id="GO:0061630">
    <property type="term" value="F:ubiquitin protein ligase activity"/>
    <property type="evidence" value="ECO:0007669"/>
    <property type="project" value="UniProtKB-EC"/>
</dbReference>
<dbReference type="SMART" id="SM00184">
    <property type="entry name" value="RING"/>
    <property type="match status" value="1"/>
</dbReference>
<keyword evidence="9 13" id="KW-1133">Transmembrane helix</keyword>
<proteinExistence type="inferred from homology"/>
<keyword evidence="6" id="KW-0479">Metal-binding</keyword>
<dbReference type="GO" id="GO:0016567">
    <property type="term" value="P:protein ubiquitination"/>
    <property type="evidence" value="ECO:0007669"/>
    <property type="project" value="UniProtKB-UniPathway"/>
</dbReference>
<dbReference type="PANTHER" id="PTHR46905">
    <property type="entry name" value="RING-H2 FINGER PROTEIN ATL78"/>
    <property type="match status" value="1"/>
</dbReference>
<evidence type="ECO:0000256" key="5">
    <source>
        <dbReference type="ARBA" id="ARBA00022692"/>
    </source>
</evidence>
<evidence type="ECO:0000256" key="12">
    <source>
        <dbReference type="PROSITE-ProRule" id="PRU00175"/>
    </source>
</evidence>
<sequence>MYASTSFTSPLIHELLVKSHTRRLLFQNTNEHQSLKINSRVFTNNGNSTDSNFDAREFDSNVVMIIASLLCCFICLLALNSIIRCALLRFSNVSINNDSFSSSSSNPSPQLVNKGIKKKILKKFPTMRYSVELKLPSLDTECMICLSEFAKGEKVRVLPKCNHGFHVRCIDRWLKDHSSCPKCRQCLLETCRKIGGSQVQPIVLPVPEIIIRIQPLEPEALEHNYREQI</sequence>
<protein>
    <recommendedName>
        <fullName evidence="3">RING-type E3 ubiquitin transferase</fullName>
        <ecNumber evidence="3">2.3.2.27</ecNumber>
    </recommendedName>
</protein>
<evidence type="ECO:0000256" key="3">
    <source>
        <dbReference type="ARBA" id="ARBA00012483"/>
    </source>
</evidence>
<evidence type="ECO:0000256" key="10">
    <source>
        <dbReference type="ARBA" id="ARBA00023136"/>
    </source>
</evidence>
<keyword evidence="10 13" id="KW-0472">Membrane</keyword>
<comment type="similarity">
    <text evidence="11">Belongs to the RING-type zinc finger family. ATL subfamily.</text>
</comment>
<dbReference type="GO" id="GO:0016020">
    <property type="term" value="C:membrane"/>
    <property type="evidence" value="ECO:0007669"/>
    <property type="project" value="UniProtKB-SubCell"/>
</dbReference>
<keyword evidence="7" id="KW-0833">Ubl conjugation pathway</keyword>
<dbReference type="CDD" id="cd16461">
    <property type="entry name" value="RING-H2_EL5-like"/>
    <property type="match status" value="1"/>
</dbReference>
<keyword evidence="4" id="KW-0808">Transferase</keyword>
<dbReference type="AlphaFoldDB" id="A0A2Z6NY80"/>
<evidence type="ECO:0000256" key="2">
    <source>
        <dbReference type="ARBA" id="ARBA00004167"/>
    </source>
</evidence>
<comment type="subcellular location">
    <subcellularLocation>
        <location evidence="2">Membrane</location>
        <topology evidence="2">Single-pass membrane protein</topology>
    </subcellularLocation>
</comment>
<dbReference type="Pfam" id="PF13639">
    <property type="entry name" value="zf-RING_2"/>
    <property type="match status" value="1"/>
</dbReference>
<reference evidence="16" key="1">
    <citation type="journal article" date="2017" name="Front. Plant Sci.">
        <title>Climate Clever Clovers: New Paradigm to Reduce the Environmental Footprint of Ruminants by Breeding Low Methanogenic Forages Utilizing Haplotype Variation.</title>
        <authorList>
            <person name="Kaur P."/>
            <person name="Appels R."/>
            <person name="Bayer P.E."/>
            <person name="Keeble-Gagnere G."/>
            <person name="Wang J."/>
            <person name="Hirakawa H."/>
            <person name="Shirasawa K."/>
            <person name="Vercoe P."/>
            <person name="Stefanova K."/>
            <person name="Durmic Z."/>
            <person name="Nichols P."/>
            <person name="Revell C."/>
            <person name="Isobe S.N."/>
            <person name="Edwards D."/>
            <person name="Erskine W."/>
        </authorList>
    </citation>
    <scope>NUCLEOTIDE SEQUENCE [LARGE SCALE GENOMIC DNA]</scope>
    <source>
        <strain evidence="16">cv. Daliak</strain>
    </source>
</reference>
<dbReference type="GO" id="GO:0008270">
    <property type="term" value="F:zinc ion binding"/>
    <property type="evidence" value="ECO:0007669"/>
    <property type="project" value="UniProtKB-KW"/>
</dbReference>
<gene>
    <name evidence="15" type="ORF">TSUD_69900</name>
</gene>
<dbReference type="EMBL" id="DF973575">
    <property type="protein sequence ID" value="GAU35067.1"/>
    <property type="molecule type" value="Genomic_DNA"/>
</dbReference>
<evidence type="ECO:0000256" key="7">
    <source>
        <dbReference type="ARBA" id="ARBA00022786"/>
    </source>
</evidence>
<evidence type="ECO:0000256" key="6">
    <source>
        <dbReference type="ARBA" id="ARBA00022723"/>
    </source>
</evidence>
<keyword evidence="12" id="KW-0863">Zinc-finger</keyword>
<evidence type="ECO:0000313" key="15">
    <source>
        <dbReference type="EMBL" id="GAU35067.1"/>
    </source>
</evidence>
<feature type="domain" description="RING-type" evidence="14">
    <location>
        <begin position="142"/>
        <end position="184"/>
    </location>
</feature>
<dbReference type="InterPro" id="IPR044602">
    <property type="entry name" value="ATL10/ATL72-79-like"/>
</dbReference>
<evidence type="ECO:0000256" key="1">
    <source>
        <dbReference type="ARBA" id="ARBA00000900"/>
    </source>
</evidence>
<dbReference type="UniPathway" id="UPA00143"/>
<evidence type="ECO:0000256" key="13">
    <source>
        <dbReference type="SAM" id="Phobius"/>
    </source>
</evidence>